<keyword evidence="3" id="KW-1267">Proteomics identification</keyword>
<reference evidence="1 2" key="3">
    <citation type="journal article" date="2004" name="Nature">
        <title>Finishing the euchromatic sequence of the human genome.</title>
        <authorList>
            <consortium name="International Human Genome Sequencing Consortium"/>
        </authorList>
    </citation>
    <scope>NUCLEOTIDE SEQUENCE [LARGE SCALE GENOMIC DNA]</scope>
</reference>
<dbReference type="HGNC" id="HGNC:23794">
    <property type="gene designation" value="PACS2"/>
</dbReference>
<dbReference type="Proteomes" id="UP000005640">
    <property type="component" value="Chromosome 14"/>
</dbReference>
<keyword evidence="2" id="KW-1185">Reference proteome</keyword>
<evidence type="ECO:0007829" key="3">
    <source>
        <dbReference type="PeptideAtlas" id="A0A8I5QJV1"/>
    </source>
</evidence>
<dbReference type="GeneTree" id="ENSGT00950000183209"/>
<dbReference type="AlphaFoldDB" id="A0A8I5QJV1"/>
<sequence length="51" mass="5415">MAERGRLGLPGAPGALNTPVPMNLFATWEVDGSSPSCVPRDRVSLCCPDWS</sequence>
<dbReference type="Ensembl" id="ENST00000686461.1">
    <property type="protein sequence ID" value="ENSP00000510561.1"/>
    <property type="gene ID" value="ENSG00000179364.16"/>
</dbReference>
<name>A0A8I5QJV1_HUMAN</name>
<evidence type="ECO:0000313" key="2">
    <source>
        <dbReference type="Proteomes" id="UP000005640"/>
    </source>
</evidence>
<protein>
    <submittedName>
        <fullName evidence="1">Phosphofurin acidic cluster sorting protein 2</fullName>
    </submittedName>
</protein>
<evidence type="ECO:0000313" key="1">
    <source>
        <dbReference type="Ensembl" id="ENSP00000510561.1"/>
    </source>
</evidence>
<reference evidence="1 2" key="1">
    <citation type="journal article" date="2001" name="Nature">
        <title>Initial sequencing and analysis of the human genome.</title>
        <authorList>
            <consortium name="International Human Genome Sequencing Consortium"/>
            <person name="Lander E.S."/>
            <person name="Linton L.M."/>
            <person name="Birren B."/>
            <person name="Nusbaum C."/>
            <person name="Zody M.C."/>
            <person name="Baldwin J."/>
            <person name="Devon K."/>
            <person name="Dewar K."/>
            <person name="Doyle M."/>
            <person name="FitzHugh W."/>
            <person name="Funke R."/>
            <person name="Gage D."/>
            <person name="Harris K."/>
            <person name="Heaford A."/>
            <person name="Howland J."/>
            <person name="Kann L."/>
            <person name="Lehoczky J."/>
            <person name="LeVine R."/>
            <person name="McEwan P."/>
            <person name="McKernan K."/>
            <person name="Meldrim J."/>
            <person name="Mesirov J.P."/>
            <person name="Miranda C."/>
            <person name="Morris W."/>
            <person name="Naylor J."/>
            <person name="Raymond C."/>
            <person name="Rosetti M."/>
            <person name="Santos R."/>
            <person name="Sheridan A."/>
            <person name="Sougnez C."/>
            <person name="Stange-Thomann N."/>
            <person name="Stojanovic N."/>
            <person name="Subramanian A."/>
            <person name="Wyman D."/>
            <person name="Rogers J."/>
            <person name="Sulston J."/>
            <person name="Ainscough R."/>
            <person name="Beck S."/>
            <person name="Bentley D."/>
            <person name="Burton J."/>
            <person name="Clee C."/>
            <person name="Carter N."/>
            <person name="Coulson A."/>
            <person name="Deadman R."/>
            <person name="Deloukas P."/>
            <person name="Dunham A."/>
            <person name="Dunham I."/>
            <person name="Durbin R."/>
            <person name="French L."/>
            <person name="Grafham D."/>
            <person name="Gregory S."/>
            <person name="Hubbard T."/>
            <person name="Humphray S."/>
            <person name="Hunt A."/>
            <person name="Jones M."/>
            <person name="Lloyd C."/>
            <person name="McMurray A."/>
            <person name="Matthews L."/>
            <person name="Mercer S."/>
            <person name="Milne S."/>
            <person name="Mullikin J.C."/>
            <person name="Mungall A."/>
            <person name="Plumb R."/>
            <person name="Ross M."/>
            <person name="Shownkeen R."/>
            <person name="Sims S."/>
            <person name="Waterston R.H."/>
            <person name="Wilson R.K."/>
            <person name="Hillier L.W."/>
            <person name="McPherson J.D."/>
            <person name="Marra M.A."/>
            <person name="Mardis E.R."/>
            <person name="Fulton L.A."/>
            <person name="Chinwalla A.T."/>
            <person name="Pepin K.H."/>
            <person name="Gish W.R."/>
            <person name="Chissoe S.L."/>
            <person name="Wendl M.C."/>
            <person name="Delehaunty K.D."/>
            <person name="Miner T.L."/>
            <person name="Delehaunty A."/>
            <person name="Kramer J.B."/>
            <person name="Cook L.L."/>
            <person name="Fulton R.S."/>
            <person name="Johnson D.L."/>
            <person name="Minx P.J."/>
            <person name="Clifton S.W."/>
            <person name="Hawkins T."/>
            <person name="Branscomb E."/>
            <person name="Predki P."/>
            <person name="Richardson P."/>
            <person name="Wenning S."/>
            <person name="Slezak T."/>
            <person name="Doggett N."/>
            <person name="Cheng J.F."/>
            <person name="Olsen A."/>
            <person name="Lucas S."/>
            <person name="Elkin C."/>
            <person name="Uberbacher E."/>
            <person name="Frazier M."/>
            <person name="Gibbs R.A."/>
            <person name="Muzny D.M."/>
            <person name="Scherer S.E."/>
            <person name="Bouck J.B."/>
            <person name="Sodergren E.J."/>
            <person name="Worley K.C."/>
            <person name="Rives C.M."/>
            <person name="Gorrell J.H."/>
            <person name="Metzker M.L."/>
            <person name="Naylor S.L."/>
            <person name="Kucherlapati R.S."/>
            <person name="Nelson D.L."/>
            <person name="Weinstock G.M."/>
            <person name="Sakaki Y."/>
            <person name="Fujiyama A."/>
            <person name="Hattori M."/>
            <person name="Yada T."/>
            <person name="Toyoda A."/>
            <person name="Itoh T."/>
            <person name="Kawagoe C."/>
            <person name="Watanabe H."/>
            <person name="Totoki Y."/>
            <person name="Taylor T."/>
            <person name="Weissenbach J."/>
            <person name="Heilig R."/>
            <person name="Saurin W."/>
            <person name="Artiguenave F."/>
            <person name="Brottier P."/>
            <person name="Bruls T."/>
            <person name="Pelletier E."/>
            <person name="Robert C."/>
            <person name="Wincker P."/>
            <person name="Smith D.R."/>
            <person name="Doucette-Stamm L."/>
            <person name="Rubenfield M."/>
            <person name="Weinstock K."/>
            <person name="Lee H.M."/>
            <person name="Dubois J."/>
            <person name="Rosenthal A."/>
            <person name="Platzer M."/>
            <person name="Nyakatura G."/>
            <person name="Taudien S."/>
            <person name="Rump A."/>
            <person name="Yang H."/>
            <person name="Yu J."/>
            <person name="Wang J."/>
            <person name="Huang G."/>
            <person name="Gu J."/>
            <person name="Hood L."/>
            <person name="Rowen L."/>
            <person name="Madan A."/>
            <person name="Qin S."/>
            <person name="Davis R.W."/>
            <person name="Federspiel N.A."/>
            <person name="Abola A.P."/>
            <person name="Proctor M.J."/>
            <person name="Myers R.M."/>
            <person name="Schmutz J."/>
            <person name="Dickson M."/>
            <person name="Grimwood J."/>
            <person name="Cox D.R."/>
            <person name="Olson M.V."/>
            <person name="Kaul R."/>
            <person name="Raymond C."/>
            <person name="Shimizu N."/>
            <person name="Kawasaki K."/>
            <person name="Minoshima S."/>
            <person name="Evans G.A."/>
            <person name="Athanasiou M."/>
            <person name="Schultz R."/>
            <person name="Roe B.A."/>
            <person name="Chen F."/>
            <person name="Pan H."/>
            <person name="Ramser J."/>
            <person name="Lehrach H."/>
            <person name="Reinhardt R."/>
            <person name="McCombie W.R."/>
            <person name="de la Bastide M."/>
            <person name="Dedhia N."/>
            <person name="Blocker H."/>
            <person name="Hornischer K."/>
            <person name="Nordsiek G."/>
            <person name="Agarwala R."/>
            <person name="Aravind L."/>
            <person name="Bailey J.A."/>
            <person name="Bateman A."/>
            <person name="Batzoglou S."/>
            <person name="Birney E."/>
            <person name="Bork P."/>
            <person name="Brown D.G."/>
            <person name="Burge C.B."/>
            <person name="Cerutti L."/>
            <person name="Chen H.C."/>
            <person name="Church D."/>
            <person name="Clamp M."/>
            <person name="Copley R.R."/>
            <person name="Doerks T."/>
            <person name="Eddy S.R."/>
            <person name="Eichler E.E."/>
            <person name="Furey T.S."/>
            <person name="Galagan J."/>
            <person name="Gilbert J.G."/>
            <person name="Harmon C."/>
            <person name="Hayashizaki Y."/>
            <person name="Haussler D."/>
            <person name="Hermjakob H."/>
            <person name="Hokamp K."/>
            <person name="Jang W."/>
            <person name="Johnson L.S."/>
            <person name="Jones T.A."/>
            <person name="Kasif S."/>
            <person name="Kaspryzk A."/>
            <person name="Kennedy S."/>
            <person name="Kent W.J."/>
            <person name="Kitts P."/>
            <person name="Koonin E.V."/>
            <person name="Korf I."/>
            <person name="Kulp D."/>
            <person name="Lancet D."/>
            <person name="Lowe T.M."/>
            <person name="McLysaght A."/>
            <person name="Mikkelsen T."/>
            <person name="Moran J.V."/>
            <person name="Mulder N."/>
            <person name="Pollara V.J."/>
            <person name="Ponting C.P."/>
            <person name="Schuler G."/>
            <person name="Schultz J."/>
            <person name="Slater G."/>
            <person name="Smit A.F."/>
            <person name="Stupka E."/>
            <person name="Szustakowski J."/>
            <person name="Thierry-Mieg D."/>
            <person name="Thierry-Mieg J."/>
            <person name="Wagner L."/>
            <person name="Wallis J."/>
            <person name="Wheeler R."/>
            <person name="Williams A."/>
            <person name="Wolf Y.I."/>
            <person name="Wolfe K.H."/>
            <person name="Yang S.P."/>
            <person name="Yeh R.F."/>
            <person name="Collins F."/>
            <person name="Guyer M.S."/>
            <person name="Peterson J."/>
            <person name="Felsenfeld A."/>
            <person name="Wetterstrand K.A."/>
            <person name="Patrinos A."/>
            <person name="Morgan M.J."/>
            <person name="de Jong P."/>
            <person name="Catanese J.J."/>
            <person name="Osoegawa K."/>
            <person name="Shizuya H."/>
            <person name="Choi S."/>
            <person name="Chen Y.J."/>
        </authorList>
    </citation>
    <scope>NUCLEOTIDE SEQUENCE [LARGE SCALE GENOMIC DNA]</scope>
</reference>
<dbReference type="OpenTargets" id="ENSG00000179364"/>
<reference evidence="1 2" key="2">
    <citation type="journal article" date="2003" name="Nature">
        <title>The DNA sequence and analysis of human chromosome 14.</title>
        <authorList>
            <person name="Heilig R."/>
            <person name="Eckenberg R."/>
            <person name="Petit J.L."/>
            <person name="Fonknechten N."/>
            <person name="Da Silva C."/>
            <person name="Cattolico L."/>
            <person name="Levy M."/>
            <person name="Barbe V."/>
            <person name="de Berardinis V."/>
            <person name="Ureta-Vidal A."/>
            <person name="Pelletier E."/>
            <person name="Vico V."/>
            <person name="Anthouard V."/>
            <person name="Rowen L."/>
            <person name="Madan A."/>
            <person name="Qin S."/>
            <person name="Sun H."/>
            <person name="Du H."/>
            <person name="Pepin K."/>
            <person name="Artiguenave F."/>
            <person name="Robert C."/>
            <person name="Cruaud C."/>
            <person name="Bruls T."/>
            <person name="Jaillon O."/>
            <person name="Friedlander L."/>
            <person name="Samson G."/>
            <person name="Brottier P."/>
            <person name="Cure S."/>
            <person name="Segurens B."/>
            <person name="Aniere F."/>
            <person name="Samain S."/>
            <person name="Crespeau H."/>
            <person name="Abbasi N."/>
            <person name="Aiach N."/>
            <person name="Boscus D."/>
            <person name="Dickhoff R."/>
            <person name="Dors M."/>
            <person name="Dubois I."/>
            <person name="Friedman C."/>
            <person name="Gouyvenoux M."/>
            <person name="James R."/>
            <person name="Madan A."/>
            <person name="Mairey-Estrada B."/>
            <person name="Mangenot S."/>
            <person name="Martins N."/>
            <person name="Menard M."/>
            <person name="Oztas S."/>
            <person name="Ratcliffe A."/>
            <person name="Shaffer T."/>
            <person name="Trask B."/>
            <person name="Vacherie B."/>
            <person name="Bellemere C."/>
            <person name="Belser C."/>
            <person name="Besnard-Gonnet M."/>
            <person name="Bartol-Mavel D."/>
            <person name="Boutard M."/>
            <person name="Briez-Silla S."/>
            <person name="Combette S."/>
            <person name="Dufosse-Laurent V."/>
            <person name="Ferron C."/>
            <person name="Lechaplais C."/>
            <person name="Louesse C."/>
            <person name="Muselet D."/>
            <person name="Magdelenat G."/>
            <person name="Pateau E."/>
            <person name="Petit E."/>
            <person name="Sirvain-Trukniewicz P."/>
            <person name="Trybou A."/>
            <person name="Vega-Czarny N."/>
            <person name="Bataille E."/>
            <person name="Bluet E."/>
            <person name="Bordelais I."/>
            <person name="Dubois M."/>
            <person name="Dumont C."/>
            <person name="Guerin T."/>
            <person name="Haffray S."/>
            <person name="Hammadi R."/>
            <person name="Muanga J."/>
            <person name="Pellouin V."/>
            <person name="Robert D."/>
            <person name="Wunderle E."/>
            <person name="Gauguet G."/>
            <person name="Roy A."/>
            <person name="Sainte-Marthe L."/>
            <person name="Verdier J."/>
            <person name="Verdier-Discala C."/>
            <person name="Hillier L."/>
            <person name="Fulton L."/>
            <person name="McPherson J."/>
            <person name="Matsuda F."/>
            <person name="Wilson R."/>
            <person name="Scarpelli C."/>
            <person name="Gyapay G."/>
            <person name="Wincker P."/>
            <person name="Saurin W."/>
            <person name="Quetier F."/>
            <person name="Waterston R."/>
            <person name="Hood L."/>
            <person name="Weissenbach J."/>
        </authorList>
    </citation>
    <scope>NUCLEOTIDE SEQUENCE [LARGE SCALE GENOMIC DNA]</scope>
</reference>
<dbReference type="Ensembl" id="ENST00000686461.1">
    <property type="protein sequence ID" value="ENSP00000510561.1"/>
    <property type="gene ID" value="ENSG00000179364.15"/>
</dbReference>
<reference evidence="1" key="4">
    <citation type="submission" date="2025-08" db="UniProtKB">
        <authorList>
            <consortium name="Ensembl"/>
        </authorList>
    </citation>
    <scope>IDENTIFICATION</scope>
</reference>
<dbReference type="OrthoDB" id="28829at2759"/>
<dbReference type="EMBL" id="AL928654">
    <property type="status" value="NOT_ANNOTATED_CDS"/>
    <property type="molecule type" value="Genomic_DNA"/>
</dbReference>
<proteinExistence type="evidence at protein level"/>
<accession>A0A8I5QJV1</accession>
<reference evidence="1" key="5">
    <citation type="submission" date="2025-09" db="UniProtKB">
        <authorList>
            <consortium name="Ensembl"/>
        </authorList>
    </citation>
    <scope>IDENTIFICATION</scope>
</reference>
<organism evidence="1 2">
    <name type="scientific">Homo sapiens</name>
    <name type="common">Human</name>
    <dbReference type="NCBI Taxonomy" id="9606"/>
    <lineage>
        <taxon>Eukaryota</taxon>
        <taxon>Metazoa</taxon>
        <taxon>Chordata</taxon>
        <taxon>Craniata</taxon>
        <taxon>Vertebrata</taxon>
        <taxon>Euteleostomi</taxon>
        <taxon>Mammalia</taxon>
        <taxon>Eutheria</taxon>
        <taxon>Euarchontoglires</taxon>
        <taxon>Primates</taxon>
        <taxon>Haplorrhini</taxon>
        <taxon>Catarrhini</taxon>
        <taxon>Hominidae</taxon>
        <taxon>Homo</taxon>
    </lineage>
</organism>
<dbReference type="EMBL" id="AL512355">
    <property type="status" value="NOT_ANNOTATED_CDS"/>
    <property type="molecule type" value="Genomic_DNA"/>
</dbReference>
<gene>
    <name evidence="1" type="primary">PACS2</name>
</gene>